<name>A0A7S0NE88_9CRYP</name>
<proteinExistence type="predicted"/>
<feature type="chain" id="PRO_5030941565" evidence="2">
    <location>
        <begin position="30"/>
        <end position="138"/>
    </location>
</feature>
<evidence type="ECO:0000256" key="1">
    <source>
        <dbReference type="SAM" id="MobiDB-lite"/>
    </source>
</evidence>
<accession>A0A7S0NE88</accession>
<protein>
    <submittedName>
        <fullName evidence="3">Uncharacterized protein</fullName>
    </submittedName>
</protein>
<feature type="region of interest" description="Disordered" evidence="1">
    <location>
        <begin position="30"/>
        <end position="53"/>
    </location>
</feature>
<dbReference type="AlphaFoldDB" id="A0A7S0NE88"/>
<dbReference type="EMBL" id="HBEO01034869">
    <property type="protein sequence ID" value="CAD8508398.1"/>
    <property type="molecule type" value="Transcribed_RNA"/>
</dbReference>
<reference evidence="3" key="1">
    <citation type="submission" date="2021-01" db="EMBL/GenBank/DDBJ databases">
        <authorList>
            <person name="Corre E."/>
            <person name="Pelletier E."/>
            <person name="Niang G."/>
            <person name="Scheremetjew M."/>
            <person name="Finn R."/>
            <person name="Kale V."/>
            <person name="Holt S."/>
            <person name="Cochrane G."/>
            <person name="Meng A."/>
            <person name="Brown T."/>
            <person name="Cohen L."/>
        </authorList>
    </citation>
    <scope>NUCLEOTIDE SEQUENCE</scope>
    <source>
        <strain evidence="3">CCMP325</strain>
    </source>
</reference>
<feature type="signal peptide" evidence="2">
    <location>
        <begin position="1"/>
        <end position="29"/>
    </location>
</feature>
<organism evidence="3">
    <name type="scientific">Hanusia phi</name>
    <dbReference type="NCBI Taxonomy" id="3032"/>
    <lineage>
        <taxon>Eukaryota</taxon>
        <taxon>Cryptophyceae</taxon>
        <taxon>Pyrenomonadales</taxon>
        <taxon>Geminigeraceae</taxon>
        <taxon>Hanusia</taxon>
    </lineage>
</organism>
<evidence type="ECO:0000256" key="2">
    <source>
        <dbReference type="SAM" id="SignalP"/>
    </source>
</evidence>
<keyword evidence="2" id="KW-0732">Signal</keyword>
<sequence>MRGLRSSAMSAMAGCVMVILVIMAASTSSKPMGERTELQQDMRPMPEGSHRLRSQKTARLAYLNRQVRARQMALWDFEEGGPTAADVGGTNYNPVVLDDAVSREGYPPLNRGWEEWGCGGSDSMMNEYPCSHYYYEDY</sequence>
<evidence type="ECO:0000313" key="3">
    <source>
        <dbReference type="EMBL" id="CAD8508398.1"/>
    </source>
</evidence>
<gene>
    <name evidence="3" type="ORF">HPHI1048_LOCUS23644</name>
</gene>